<protein>
    <submittedName>
        <fullName evidence="3">Astacin domain-containing protein</fullName>
    </submittedName>
</protein>
<sequence>MTFLFTRSVESNLESGRKIDYKRNIYLGAPLWNITITYLIDKFLVRQHETTLTIKELEEKSCLKFQDVKMKTGIVVFEKETECFSIVGRRSHKPTLVKLKEGLSHENQRMGRYYYITIITSESRVSCSLKLSKTGNTCTGIKSPDGKVFNGTEQEATNDIKEIHENGKSSFISFFILLLIISTTIGDQSNNGCIHEKHDKLCLEECFKMGKVGGYCVKAHSNGKGADCGCVDKPS</sequence>
<dbReference type="GO" id="GO:0006508">
    <property type="term" value="P:proteolysis"/>
    <property type="evidence" value="ECO:0007669"/>
    <property type="project" value="InterPro"/>
</dbReference>
<evidence type="ECO:0000313" key="3">
    <source>
        <dbReference type="WBParaSite" id="PTRK_0000172750.1"/>
    </source>
</evidence>
<dbReference type="Proteomes" id="UP000038045">
    <property type="component" value="Unplaced"/>
</dbReference>
<dbReference type="InterPro" id="IPR001506">
    <property type="entry name" value="Peptidase_M12A"/>
</dbReference>
<keyword evidence="2" id="KW-1185">Reference proteome</keyword>
<feature type="domain" description="Peptidase M12A" evidence="1">
    <location>
        <begin position="32"/>
        <end position="97"/>
    </location>
</feature>
<evidence type="ECO:0000259" key="1">
    <source>
        <dbReference type="Pfam" id="PF01400"/>
    </source>
</evidence>
<accession>A0A0N4Z409</accession>
<dbReference type="InterPro" id="IPR024079">
    <property type="entry name" value="MetalloPept_cat_dom_sf"/>
</dbReference>
<name>A0A0N4Z409_PARTI</name>
<dbReference type="Gene3D" id="3.40.390.10">
    <property type="entry name" value="Collagenase (Catalytic Domain)"/>
    <property type="match status" value="1"/>
</dbReference>
<dbReference type="GO" id="GO:0004222">
    <property type="term" value="F:metalloendopeptidase activity"/>
    <property type="evidence" value="ECO:0007669"/>
    <property type="project" value="InterPro"/>
</dbReference>
<dbReference type="Pfam" id="PF01400">
    <property type="entry name" value="Astacin"/>
    <property type="match status" value="1"/>
</dbReference>
<dbReference type="WBParaSite" id="PTRK_0000172750.1">
    <property type="protein sequence ID" value="PTRK_0000172750.1"/>
    <property type="gene ID" value="PTRK_0000172750"/>
</dbReference>
<evidence type="ECO:0000313" key="2">
    <source>
        <dbReference type="Proteomes" id="UP000038045"/>
    </source>
</evidence>
<dbReference type="AlphaFoldDB" id="A0A0N4Z409"/>
<reference evidence="3" key="1">
    <citation type="submission" date="2017-02" db="UniProtKB">
        <authorList>
            <consortium name="WormBaseParasite"/>
        </authorList>
    </citation>
    <scope>IDENTIFICATION</scope>
</reference>
<organism evidence="2 3">
    <name type="scientific">Parastrongyloides trichosuri</name>
    <name type="common">Possum-specific nematode worm</name>
    <dbReference type="NCBI Taxonomy" id="131310"/>
    <lineage>
        <taxon>Eukaryota</taxon>
        <taxon>Metazoa</taxon>
        <taxon>Ecdysozoa</taxon>
        <taxon>Nematoda</taxon>
        <taxon>Chromadorea</taxon>
        <taxon>Rhabditida</taxon>
        <taxon>Tylenchina</taxon>
        <taxon>Panagrolaimomorpha</taxon>
        <taxon>Strongyloidoidea</taxon>
        <taxon>Strongyloididae</taxon>
        <taxon>Parastrongyloides</taxon>
    </lineage>
</organism>
<proteinExistence type="predicted"/>